<reference evidence="2" key="1">
    <citation type="submission" date="2018-10" db="EMBL/GenBank/DDBJ databases">
        <title>Hidden diversity of soil giant viruses.</title>
        <authorList>
            <person name="Schulz F."/>
            <person name="Alteio L."/>
            <person name="Goudeau D."/>
            <person name="Ryan E.M."/>
            <person name="Malmstrom R.R."/>
            <person name="Blanchard J."/>
            <person name="Woyke T."/>
        </authorList>
    </citation>
    <scope>NUCLEOTIDE SEQUENCE</scope>
    <source>
        <strain evidence="2">BAV1</strain>
    </source>
</reference>
<feature type="transmembrane region" description="Helical" evidence="1">
    <location>
        <begin position="6"/>
        <end position="22"/>
    </location>
</feature>
<dbReference type="EMBL" id="MK071999">
    <property type="protein sequence ID" value="AYV76859.1"/>
    <property type="molecule type" value="Genomic_DNA"/>
</dbReference>
<keyword evidence="1" id="KW-0812">Transmembrane</keyword>
<name>A0A3G4ZTV8_9VIRU</name>
<proteinExistence type="predicted"/>
<gene>
    <name evidence="2" type="ORF">Barrevirus2_12</name>
</gene>
<sequence length="195" mass="22381">MNGLIIILLYIFIIAIIIIIGLEKNEGIIYVKSTIDNDEYLVRDLPDKVEAANMLAQIKANMFKLRDYLVEHIDEYPDYKPYIKQLGEKLKDDIVINESSADSAYTSYSVNKGEQIVFCIRSKYDGTIHTLNLLMYVAIHEMAHVACPEYGHGELFKKIFAFLLDTAIKLNIYTKVDFYEDPTEYCGMIVSESII</sequence>
<accession>A0A3G4ZTV8</accession>
<evidence type="ECO:0000256" key="1">
    <source>
        <dbReference type="SAM" id="Phobius"/>
    </source>
</evidence>
<organism evidence="2">
    <name type="scientific">Barrevirus sp</name>
    <dbReference type="NCBI Taxonomy" id="2487763"/>
    <lineage>
        <taxon>Viruses</taxon>
        <taxon>Varidnaviria</taxon>
        <taxon>Bamfordvirae</taxon>
        <taxon>Nucleocytoviricota</taxon>
        <taxon>Megaviricetes</taxon>
        <taxon>Imitervirales</taxon>
        <taxon>Mimiviridae</taxon>
        <taxon>Klosneuvirinae</taxon>
    </lineage>
</organism>
<keyword evidence="1" id="KW-1133">Transmembrane helix</keyword>
<keyword evidence="1" id="KW-0472">Membrane</keyword>
<protein>
    <submittedName>
        <fullName evidence="2">Uncharacterized protein</fullName>
    </submittedName>
</protein>
<evidence type="ECO:0000313" key="2">
    <source>
        <dbReference type="EMBL" id="AYV76859.1"/>
    </source>
</evidence>